<proteinExistence type="predicted"/>
<evidence type="ECO:0000256" key="1">
    <source>
        <dbReference type="SAM" id="MobiDB-lite"/>
    </source>
</evidence>
<sequence length="334" mass="35195">MATPSGAAQRPRLGLSQSSLPLGTQAAGGALVAGTQEGVRALSGTSRQELSERFWSLRKSRAFGAGRGQNASPHTLNVGKSHQHPVPPCPALKSEVDNCIEGDTRIRGANLVEPDPSSACDVAMALCVVLGGGPRCGSTVASGLDRPGQSPAVCFRSCDVQAVSCLQQASVSPGERGPPETKHQAVWRGTDRRPPWQCHLHSRSCAAFFSSQAAHLVLLSVGALHEMGLPEQFVCHLINPLSSAGLSSRNPLCSCLWSPILASCCTGLPEVEANPGECGWPICPCTCWPDTCQDGHLSLLKTPAPSPFMVLNVWVLHMCCDILGNEGHSPIRSF</sequence>
<keyword evidence="3" id="KW-1185">Reference proteome</keyword>
<evidence type="ECO:0000313" key="3">
    <source>
        <dbReference type="Proteomes" id="UP001266305"/>
    </source>
</evidence>
<dbReference type="EMBL" id="JASSZA010000045">
    <property type="protein sequence ID" value="KAK2082062.1"/>
    <property type="molecule type" value="Genomic_DNA"/>
</dbReference>
<reference evidence="2 3" key="1">
    <citation type="submission" date="2023-05" db="EMBL/GenBank/DDBJ databases">
        <title>B98-5 Cell Line De Novo Hybrid Assembly: An Optical Mapping Approach.</title>
        <authorList>
            <person name="Kananen K."/>
            <person name="Auerbach J.A."/>
            <person name="Kautto E."/>
            <person name="Blachly J.S."/>
        </authorList>
    </citation>
    <scope>NUCLEOTIDE SEQUENCE [LARGE SCALE GENOMIC DNA]</scope>
    <source>
        <strain evidence="2">B95-8</strain>
        <tissue evidence="2">Cell line</tissue>
    </source>
</reference>
<evidence type="ECO:0000313" key="2">
    <source>
        <dbReference type="EMBL" id="KAK2082062.1"/>
    </source>
</evidence>
<gene>
    <name evidence="2" type="ORF">P7K49_039632</name>
</gene>
<feature type="region of interest" description="Disordered" evidence="1">
    <location>
        <begin position="65"/>
        <end position="86"/>
    </location>
</feature>
<accession>A0ABQ9TBD5</accession>
<name>A0ABQ9TBD5_SAGOE</name>
<feature type="compositionally biased region" description="Polar residues" evidence="1">
    <location>
        <begin position="69"/>
        <end position="80"/>
    </location>
</feature>
<comment type="caution">
    <text evidence="2">The sequence shown here is derived from an EMBL/GenBank/DDBJ whole genome shotgun (WGS) entry which is preliminary data.</text>
</comment>
<protein>
    <submittedName>
        <fullName evidence="2">Uncharacterized protein</fullName>
    </submittedName>
</protein>
<feature type="region of interest" description="Disordered" evidence="1">
    <location>
        <begin position="1"/>
        <end position="21"/>
    </location>
</feature>
<dbReference type="Proteomes" id="UP001266305">
    <property type="component" value="Unassembled WGS sequence"/>
</dbReference>
<organism evidence="2 3">
    <name type="scientific">Saguinus oedipus</name>
    <name type="common">Cotton-top tamarin</name>
    <name type="synonym">Oedipomidas oedipus</name>
    <dbReference type="NCBI Taxonomy" id="9490"/>
    <lineage>
        <taxon>Eukaryota</taxon>
        <taxon>Metazoa</taxon>
        <taxon>Chordata</taxon>
        <taxon>Craniata</taxon>
        <taxon>Vertebrata</taxon>
        <taxon>Euteleostomi</taxon>
        <taxon>Mammalia</taxon>
        <taxon>Eutheria</taxon>
        <taxon>Euarchontoglires</taxon>
        <taxon>Primates</taxon>
        <taxon>Haplorrhini</taxon>
        <taxon>Platyrrhini</taxon>
        <taxon>Cebidae</taxon>
        <taxon>Callitrichinae</taxon>
        <taxon>Saguinus</taxon>
    </lineage>
</organism>